<keyword evidence="5" id="KW-0430">Lectin</keyword>
<dbReference type="EMBL" id="JANAVB010011399">
    <property type="protein sequence ID" value="KAJ6837264.1"/>
    <property type="molecule type" value="Genomic_DNA"/>
</dbReference>
<reference evidence="10" key="1">
    <citation type="journal article" date="2023" name="GigaByte">
        <title>Genome assembly of the bearded iris, Iris pallida Lam.</title>
        <authorList>
            <person name="Bruccoleri R.E."/>
            <person name="Oakeley E.J."/>
            <person name="Faust A.M.E."/>
            <person name="Altorfer M."/>
            <person name="Dessus-Babus S."/>
            <person name="Burckhardt D."/>
            <person name="Oertli M."/>
            <person name="Naumann U."/>
            <person name="Petersen F."/>
            <person name="Wong J."/>
        </authorList>
    </citation>
    <scope>NUCLEOTIDE SEQUENCE</scope>
    <source>
        <strain evidence="10">GSM-AAB239-AS_SAM_17_03QT</strain>
        <tissue evidence="11">Leaf</tissue>
    </source>
</reference>
<evidence type="ECO:0000259" key="9">
    <source>
        <dbReference type="PROSITE" id="PS51914"/>
    </source>
</evidence>
<evidence type="ECO:0000256" key="2">
    <source>
        <dbReference type="ARBA" id="ARBA00009918"/>
    </source>
</evidence>
<accession>A0AAX6F0F7</accession>
<evidence type="ECO:0000256" key="8">
    <source>
        <dbReference type="ARBA" id="ARBA00023180"/>
    </source>
</evidence>
<dbReference type="InterPro" id="IPR009011">
    <property type="entry name" value="Man6P_isomerase_rcpt-bd_dom_sf"/>
</dbReference>
<dbReference type="InterPro" id="IPR045149">
    <property type="entry name" value="OS-9-like"/>
</dbReference>
<dbReference type="GO" id="GO:0030970">
    <property type="term" value="P:retrograde protein transport, ER to cytosol"/>
    <property type="evidence" value="ECO:0007669"/>
    <property type="project" value="TreeGrafter"/>
</dbReference>
<dbReference type="SUPFAM" id="SSF50911">
    <property type="entry name" value="Mannose 6-phosphate receptor domain"/>
    <property type="match status" value="1"/>
</dbReference>
<dbReference type="InterPro" id="IPR044865">
    <property type="entry name" value="MRH_dom"/>
</dbReference>
<reference evidence="10" key="2">
    <citation type="submission" date="2023-04" db="EMBL/GenBank/DDBJ databases">
        <authorList>
            <person name="Bruccoleri R.E."/>
            <person name="Oakeley E.J."/>
            <person name="Faust A.-M."/>
            <person name="Dessus-Babus S."/>
            <person name="Altorfer M."/>
            <person name="Burckhardt D."/>
            <person name="Oertli M."/>
            <person name="Naumann U."/>
            <person name="Petersen F."/>
            <person name="Wong J."/>
        </authorList>
    </citation>
    <scope>NUCLEOTIDE SEQUENCE</scope>
    <source>
        <strain evidence="10">GSM-AAB239-AS_SAM_17_03QT</strain>
        <tissue evidence="10">Leaf</tissue>
    </source>
</reference>
<evidence type="ECO:0000256" key="1">
    <source>
        <dbReference type="ARBA" id="ARBA00004240"/>
    </source>
</evidence>
<feature type="domain" description="MRH" evidence="9">
    <location>
        <begin position="132"/>
        <end position="257"/>
    </location>
</feature>
<evidence type="ECO:0000256" key="4">
    <source>
        <dbReference type="ARBA" id="ARBA00022729"/>
    </source>
</evidence>
<keyword evidence="8" id="KW-0325">Glycoprotein</keyword>
<dbReference type="AlphaFoldDB" id="A0AAX6F0F7"/>
<dbReference type="PANTHER" id="PTHR15414">
    <property type="entry name" value="OS-9-RELATED"/>
    <property type="match status" value="1"/>
</dbReference>
<keyword evidence="12" id="KW-1185">Reference proteome</keyword>
<dbReference type="FunFam" id="2.70.130.10:FF:000021">
    <property type="entry name" value="Protein OS-9 homolog"/>
    <property type="match status" value="1"/>
</dbReference>
<evidence type="ECO:0000313" key="10">
    <source>
        <dbReference type="EMBL" id="KAJ6809816.1"/>
    </source>
</evidence>
<sequence length="295" mass="34111">MATATRRGRSPLSTERVTKVASFIILLFLFYLSLADEIIASTSGLTFGQSSRDPNYNVEFHSAKSPFHPDEGQDSTMMSNKEGKNFMCFLPIVEETKPVKQISQQNSSSIIVETDRKTKLKTPDELLDVLKDKCLYRHEGWWSYEFCHLKHLRQLHLEDDKAVQEFYLGMFDSEETTAFNQNHSEDSLLKDPRSKHASQRYHAHKYTNGTVCDLTNHPRETEVRFVCSETTVVISSIKEIWTCKYVVTVQYPLLCKHPMFRQEKAMSHTIHCNEMLGDNNLRLSVVEDESYVRVL</sequence>
<dbReference type="Pfam" id="PF07915">
    <property type="entry name" value="PRKCSH"/>
    <property type="match status" value="1"/>
</dbReference>
<keyword evidence="4" id="KW-0732">Signal</keyword>
<dbReference type="Proteomes" id="UP001140949">
    <property type="component" value="Unassembled WGS sequence"/>
</dbReference>
<dbReference type="InterPro" id="IPR012913">
    <property type="entry name" value="OS9-like_dom"/>
</dbReference>
<evidence type="ECO:0000256" key="3">
    <source>
        <dbReference type="ARBA" id="ARBA00018727"/>
    </source>
</evidence>
<comment type="similarity">
    <text evidence="2">Belongs to the OS-9 family.</text>
</comment>
<evidence type="ECO:0000313" key="11">
    <source>
        <dbReference type="EMBL" id="KAJ6837264.1"/>
    </source>
</evidence>
<dbReference type="PROSITE" id="PS51914">
    <property type="entry name" value="MRH"/>
    <property type="match status" value="1"/>
</dbReference>
<organism evidence="10 12">
    <name type="scientific">Iris pallida</name>
    <name type="common">Sweet iris</name>
    <dbReference type="NCBI Taxonomy" id="29817"/>
    <lineage>
        <taxon>Eukaryota</taxon>
        <taxon>Viridiplantae</taxon>
        <taxon>Streptophyta</taxon>
        <taxon>Embryophyta</taxon>
        <taxon>Tracheophyta</taxon>
        <taxon>Spermatophyta</taxon>
        <taxon>Magnoliopsida</taxon>
        <taxon>Liliopsida</taxon>
        <taxon>Asparagales</taxon>
        <taxon>Iridaceae</taxon>
        <taxon>Iridoideae</taxon>
        <taxon>Irideae</taxon>
        <taxon>Iris</taxon>
    </lineage>
</organism>
<evidence type="ECO:0000256" key="7">
    <source>
        <dbReference type="ARBA" id="ARBA00023157"/>
    </source>
</evidence>
<evidence type="ECO:0000313" key="12">
    <source>
        <dbReference type="Proteomes" id="UP001140949"/>
    </source>
</evidence>
<keyword evidence="6" id="KW-0256">Endoplasmic reticulum</keyword>
<dbReference type="EMBL" id="JANAVB010032950">
    <property type="protein sequence ID" value="KAJ6809816.1"/>
    <property type="molecule type" value="Genomic_DNA"/>
</dbReference>
<dbReference type="PANTHER" id="PTHR15414:SF0">
    <property type="entry name" value="ENDOPLASMIC RETICULUM LECTIN 1"/>
    <property type="match status" value="1"/>
</dbReference>
<evidence type="ECO:0000256" key="5">
    <source>
        <dbReference type="ARBA" id="ARBA00022734"/>
    </source>
</evidence>
<comment type="subcellular location">
    <subcellularLocation>
        <location evidence="1">Endoplasmic reticulum</location>
    </subcellularLocation>
</comment>
<protein>
    <recommendedName>
        <fullName evidence="3">Protein OS-9 homolog</fullName>
    </recommendedName>
</protein>
<dbReference type="GO" id="GO:0005788">
    <property type="term" value="C:endoplasmic reticulum lumen"/>
    <property type="evidence" value="ECO:0007669"/>
    <property type="project" value="TreeGrafter"/>
</dbReference>
<dbReference type="GO" id="GO:0030246">
    <property type="term" value="F:carbohydrate binding"/>
    <property type="evidence" value="ECO:0007669"/>
    <property type="project" value="UniProtKB-KW"/>
</dbReference>
<comment type="caution">
    <text evidence="10">The sequence shown here is derived from an EMBL/GenBank/DDBJ whole genome shotgun (WGS) entry which is preliminary data.</text>
</comment>
<dbReference type="GO" id="GO:0030968">
    <property type="term" value="P:endoplasmic reticulum unfolded protein response"/>
    <property type="evidence" value="ECO:0007669"/>
    <property type="project" value="InterPro"/>
</dbReference>
<proteinExistence type="inferred from homology"/>
<name>A0AAX6F0F7_IRIPA</name>
<evidence type="ECO:0000256" key="6">
    <source>
        <dbReference type="ARBA" id="ARBA00022824"/>
    </source>
</evidence>
<gene>
    <name evidence="11" type="ORF">M6B38_121985</name>
    <name evidence="10" type="ORF">M6B38_160905</name>
</gene>
<keyword evidence="7" id="KW-1015">Disulfide bond</keyword>
<dbReference type="Gene3D" id="2.70.130.10">
    <property type="entry name" value="Mannose-6-phosphate receptor binding domain"/>
    <property type="match status" value="1"/>
</dbReference>